<protein>
    <recommendedName>
        <fullName evidence="3">Chitin-binding type-2 domain-containing protein</fullName>
    </recommendedName>
</protein>
<comment type="caution">
    <text evidence="1">The sequence shown here is derived from an EMBL/GenBank/DDBJ whole genome shotgun (WGS) entry which is preliminary data.</text>
</comment>
<dbReference type="Proteomes" id="UP000735302">
    <property type="component" value="Unassembled WGS sequence"/>
</dbReference>
<evidence type="ECO:0008006" key="3">
    <source>
        <dbReference type="Google" id="ProtNLM"/>
    </source>
</evidence>
<organism evidence="1 2">
    <name type="scientific">Plakobranchus ocellatus</name>
    <dbReference type="NCBI Taxonomy" id="259542"/>
    <lineage>
        <taxon>Eukaryota</taxon>
        <taxon>Metazoa</taxon>
        <taxon>Spiralia</taxon>
        <taxon>Lophotrochozoa</taxon>
        <taxon>Mollusca</taxon>
        <taxon>Gastropoda</taxon>
        <taxon>Heterobranchia</taxon>
        <taxon>Euthyneura</taxon>
        <taxon>Panpulmonata</taxon>
        <taxon>Sacoglossa</taxon>
        <taxon>Placobranchoidea</taxon>
        <taxon>Plakobranchidae</taxon>
        <taxon>Plakobranchus</taxon>
    </lineage>
</organism>
<reference evidence="1 2" key="1">
    <citation type="journal article" date="2021" name="Elife">
        <title>Chloroplast acquisition without the gene transfer in kleptoplastic sea slugs, Plakobranchus ocellatus.</title>
        <authorList>
            <person name="Maeda T."/>
            <person name="Takahashi S."/>
            <person name="Yoshida T."/>
            <person name="Shimamura S."/>
            <person name="Takaki Y."/>
            <person name="Nagai Y."/>
            <person name="Toyoda A."/>
            <person name="Suzuki Y."/>
            <person name="Arimoto A."/>
            <person name="Ishii H."/>
            <person name="Satoh N."/>
            <person name="Nishiyama T."/>
            <person name="Hasebe M."/>
            <person name="Maruyama T."/>
            <person name="Minagawa J."/>
            <person name="Obokata J."/>
            <person name="Shigenobu S."/>
        </authorList>
    </citation>
    <scope>NUCLEOTIDE SEQUENCE [LARGE SCALE GENOMIC DNA]</scope>
</reference>
<sequence>MADSVIPQCQNDPFPLSSLIILQLVDIDCVNIRDAEPCKNHPVGKFHVCGLYALGYFAECKSNSYIIIKHCPYVKRPDGTNFRLVFHNAVKTCVQLEGN</sequence>
<accession>A0AAV4CPD1</accession>
<name>A0AAV4CPD1_9GAST</name>
<evidence type="ECO:0000313" key="2">
    <source>
        <dbReference type="Proteomes" id="UP000735302"/>
    </source>
</evidence>
<gene>
    <name evidence="1" type="ORF">PoB_006022900</name>
</gene>
<proteinExistence type="predicted"/>
<keyword evidence="2" id="KW-1185">Reference proteome</keyword>
<evidence type="ECO:0000313" key="1">
    <source>
        <dbReference type="EMBL" id="GFO33724.1"/>
    </source>
</evidence>
<dbReference type="AlphaFoldDB" id="A0AAV4CPD1"/>
<dbReference type="EMBL" id="BLXT01006832">
    <property type="protein sequence ID" value="GFO33724.1"/>
    <property type="molecule type" value="Genomic_DNA"/>
</dbReference>